<evidence type="ECO:0008006" key="5">
    <source>
        <dbReference type="Google" id="ProtNLM"/>
    </source>
</evidence>
<dbReference type="RefSeq" id="WP_063198970.1">
    <property type="nucleotide sequence ID" value="NZ_CAMITG010000007.1"/>
</dbReference>
<reference evidence="2 3" key="1">
    <citation type="submission" date="2018-06" db="EMBL/GenBank/DDBJ databases">
        <authorList>
            <consortium name="Pathogen Informatics"/>
            <person name="Doyle S."/>
        </authorList>
    </citation>
    <scope>NUCLEOTIDE SEQUENCE [LARGE SCALE GENOMIC DNA]</scope>
    <source>
        <strain evidence="2 3">NCTC12961</strain>
    </source>
</reference>
<dbReference type="Proteomes" id="UP000248897">
    <property type="component" value="Chromosome 1"/>
</dbReference>
<organism evidence="2 3">
    <name type="scientific">Serratia plymuthica</name>
    <dbReference type="NCBI Taxonomy" id="82996"/>
    <lineage>
        <taxon>Bacteria</taxon>
        <taxon>Pseudomonadati</taxon>
        <taxon>Pseudomonadota</taxon>
        <taxon>Gammaproteobacteria</taxon>
        <taxon>Enterobacterales</taxon>
        <taxon>Yersiniaceae</taxon>
        <taxon>Serratia</taxon>
    </lineage>
</organism>
<sequence length="212" mass="25244">MLVPNKLGVDVYPSYSWIFIHFKDYLGPNRYLQDAIDDLKSGQERRNFNNAIRNAKSALHMKVDILCRSFCGDEYFKLSLKNFPQKLDFLESIGIVRPRIIDKINKLRNKIEHEYRDATLEEAEDFIDIVLLFIEATKYLNSRFPSDLEFQPPIFFDEGYLRKITCEWSIGELVFNFTKEESYNHLQIQNHVIKVGDKRYNQWLKYIIDNND</sequence>
<evidence type="ECO:0000313" key="3">
    <source>
        <dbReference type="Proteomes" id="UP000248897"/>
    </source>
</evidence>
<proteinExistence type="predicted"/>
<dbReference type="EMBL" id="LS483469">
    <property type="protein sequence ID" value="SQI29162.1"/>
    <property type="molecule type" value="Genomic_DNA"/>
</dbReference>
<reference evidence="1 4" key="2">
    <citation type="submission" date="2020-12" db="EMBL/GenBank/DDBJ databases">
        <title>FDA dAtabase for Regulatory Grade micrObial Sequences (FDA-ARGOS): Supporting development and validation of Infectious Disease Dx tests.</title>
        <authorList>
            <person name="Sproer C."/>
            <person name="Gronow S."/>
            <person name="Severitt S."/>
            <person name="Schroder I."/>
            <person name="Tallon L."/>
            <person name="Sadzewicz L."/>
            <person name="Zhao X."/>
            <person name="Boylan J."/>
            <person name="Ott S."/>
            <person name="Bowen H."/>
            <person name="Vavikolanu K."/>
            <person name="Mehta A."/>
            <person name="Aluvathingal J."/>
            <person name="Nadendla S."/>
            <person name="Lowell S."/>
            <person name="Myers T."/>
            <person name="Yan Y."/>
            <person name="Sichtig H."/>
        </authorList>
    </citation>
    <scope>NUCLEOTIDE SEQUENCE [LARGE SCALE GENOMIC DNA]</scope>
    <source>
        <strain evidence="1 4">FDAARGOS_907</strain>
    </source>
</reference>
<evidence type="ECO:0000313" key="1">
    <source>
        <dbReference type="EMBL" id="QPS23043.1"/>
    </source>
</evidence>
<dbReference type="AlphaFoldDB" id="A0A2X4U4C3"/>
<keyword evidence="4" id="KW-1185">Reference proteome</keyword>
<dbReference type="EMBL" id="CP065673">
    <property type="protein sequence ID" value="QPS23043.1"/>
    <property type="molecule type" value="Genomic_DNA"/>
</dbReference>
<evidence type="ECO:0000313" key="2">
    <source>
        <dbReference type="EMBL" id="SQI29162.1"/>
    </source>
</evidence>
<evidence type="ECO:0000313" key="4">
    <source>
        <dbReference type="Proteomes" id="UP000594967"/>
    </source>
</evidence>
<accession>A0A2X4U4C3</accession>
<name>A0A2X4U4C3_SERPL</name>
<dbReference type="Proteomes" id="UP000594967">
    <property type="component" value="Chromosome"/>
</dbReference>
<protein>
    <recommendedName>
        <fullName evidence="5">DUF4145 domain-containing protein</fullName>
    </recommendedName>
</protein>
<gene>
    <name evidence="1" type="ORF">I6G64_12065</name>
    <name evidence="2" type="ORF">NCTC12961_00091</name>
</gene>